<dbReference type="CDD" id="cd01392">
    <property type="entry name" value="HTH_LacI"/>
    <property type="match status" value="1"/>
</dbReference>
<dbReference type="Proteomes" id="UP000189735">
    <property type="component" value="Unassembled WGS sequence"/>
</dbReference>
<keyword evidence="3" id="KW-0804">Transcription</keyword>
<dbReference type="InterPro" id="IPR046335">
    <property type="entry name" value="LacI/GalR-like_sensor"/>
</dbReference>
<dbReference type="PANTHER" id="PTHR30146">
    <property type="entry name" value="LACI-RELATED TRANSCRIPTIONAL REPRESSOR"/>
    <property type="match status" value="1"/>
</dbReference>
<dbReference type="EMBL" id="JYFC01000002">
    <property type="protein sequence ID" value="KJC64883.1"/>
    <property type="molecule type" value="Genomic_DNA"/>
</dbReference>
<protein>
    <submittedName>
        <fullName evidence="6">Transcriptional regulator, LacI family</fullName>
    </submittedName>
</protein>
<dbReference type="Pfam" id="PF13377">
    <property type="entry name" value="Peripla_BP_3"/>
    <property type="match status" value="1"/>
</dbReference>
<evidence type="ECO:0000313" key="7">
    <source>
        <dbReference type="Proteomes" id="UP000032503"/>
    </source>
</evidence>
<feature type="domain" description="HTH lacI-type" evidence="4">
    <location>
        <begin position="2"/>
        <end position="56"/>
    </location>
</feature>
<dbReference type="Gene3D" id="1.10.260.40">
    <property type="entry name" value="lambda repressor-like DNA-binding domains"/>
    <property type="match status" value="1"/>
</dbReference>
<dbReference type="EMBL" id="FUYG01000006">
    <property type="protein sequence ID" value="SKA98363.1"/>
    <property type="molecule type" value="Genomic_DNA"/>
</dbReference>
<dbReference type="PROSITE" id="PS00356">
    <property type="entry name" value="HTH_LACI_1"/>
    <property type="match status" value="1"/>
</dbReference>
<dbReference type="SUPFAM" id="SSF47413">
    <property type="entry name" value="lambda repressor-like DNA-binding domains"/>
    <property type="match status" value="1"/>
</dbReference>
<evidence type="ECO:0000256" key="3">
    <source>
        <dbReference type="ARBA" id="ARBA00023163"/>
    </source>
</evidence>
<dbReference type="InterPro" id="IPR028082">
    <property type="entry name" value="Peripla_BP_I"/>
</dbReference>
<sequence length="341" mass="36273">MATINDVAQAAGVSISTVSYALSGKRSIAASTRQRIMRAIDELEYEPNAGARMLAGARTNILALSAPLGPDGHLPTHMRFVTSVVEAARAHDYDVLLLATDDEVSGIRRAASRSLIDGVVVMGVATIDERVPLVRRLGLPSAFIGIPPGVDDMSCIDLDFDRAGRDAVAMLADAGHTSIGVIGHPHSYVDRDTNFIRRFTHGFDEECRQRGVRTATQWPEIGRTGGQQAYDLLREQLPDMTALVFHCNEPIVEGALRRIAELGLSIPGDLSVLAACASYAADELEPPLSAIPLPLDEMCHSAVENALALVDALGDPKVTLIAPTFLDRGSIAAPGPVANQA</sequence>
<evidence type="ECO:0000259" key="4">
    <source>
        <dbReference type="PROSITE" id="PS50932"/>
    </source>
</evidence>
<reference evidence="5" key="2">
    <citation type="submission" date="2015-02" db="EMBL/GenBank/DDBJ databases">
        <authorList>
            <person name="Vasilyev I.Y."/>
            <person name="Siniagina M.N."/>
            <person name="Malanin S.Y."/>
            <person name="Boulygina E.A."/>
            <person name="Grygoryeva T.V."/>
            <person name="Yarullina D.R."/>
            <person name="Ilinskaya O.N."/>
        </authorList>
    </citation>
    <scope>NUCLEOTIDE SEQUENCE</scope>
    <source>
        <strain evidence="5">VKM Ac-1804</strain>
    </source>
</reference>
<dbReference type="Pfam" id="PF00356">
    <property type="entry name" value="LacI"/>
    <property type="match status" value="1"/>
</dbReference>
<evidence type="ECO:0000256" key="2">
    <source>
        <dbReference type="ARBA" id="ARBA00023125"/>
    </source>
</evidence>
<dbReference type="PROSITE" id="PS50932">
    <property type="entry name" value="HTH_LACI_2"/>
    <property type="match status" value="1"/>
</dbReference>
<evidence type="ECO:0000313" key="8">
    <source>
        <dbReference type="Proteomes" id="UP000189735"/>
    </source>
</evidence>
<evidence type="ECO:0000313" key="5">
    <source>
        <dbReference type="EMBL" id="KJC64883.1"/>
    </source>
</evidence>
<organism evidence="6 8">
    <name type="scientific">Agreia bicolorata</name>
    <dbReference type="NCBI Taxonomy" id="110935"/>
    <lineage>
        <taxon>Bacteria</taxon>
        <taxon>Bacillati</taxon>
        <taxon>Actinomycetota</taxon>
        <taxon>Actinomycetes</taxon>
        <taxon>Micrococcales</taxon>
        <taxon>Microbacteriaceae</taxon>
        <taxon>Agreia</taxon>
    </lineage>
</organism>
<reference evidence="5 7" key="1">
    <citation type="journal article" date="2001" name="Int. J. Syst. Evol. Microbiol.">
        <title>Agreia bicolorata gen. nov., sp. nov., to accommodate actinobacteria isolated from narrow reed grass infected by the nematode Heteroanguina graminophila.</title>
        <authorList>
            <person name="Evtushenko L.I."/>
            <person name="Dorofeeva L.V."/>
            <person name="Dobrovolskaya T.G."/>
            <person name="Streshinskaya G.M."/>
            <person name="Subbotin S.A."/>
            <person name="Tiedje J.M."/>
        </authorList>
    </citation>
    <scope>NUCLEOTIDE SEQUENCE [LARGE SCALE GENOMIC DNA]</scope>
    <source>
        <strain evidence="5 7">VKM Ac-1804</strain>
    </source>
</reference>
<dbReference type="Proteomes" id="UP000032503">
    <property type="component" value="Unassembled WGS sequence"/>
</dbReference>
<dbReference type="AlphaFoldDB" id="A0A1T4Y9I6"/>
<evidence type="ECO:0000256" key="1">
    <source>
        <dbReference type="ARBA" id="ARBA00023015"/>
    </source>
</evidence>
<dbReference type="GO" id="GO:0003700">
    <property type="term" value="F:DNA-binding transcription factor activity"/>
    <property type="evidence" value="ECO:0007669"/>
    <property type="project" value="TreeGrafter"/>
</dbReference>
<keyword evidence="2" id="KW-0238">DNA-binding</keyword>
<name>A0A1T4Y9I6_9MICO</name>
<dbReference type="SUPFAM" id="SSF53822">
    <property type="entry name" value="Periplasmic binding protein-like I"/>
    <property type="match status" value="1"/>
</dbReference>
<dbReference type="InterPro" id="IPR010982">
    <property type="entry name" value="Lambda_DNA-bd_dom_sf"/>
</dbReference>
<dbReference type="Gene3D" id="3.40.50.2300">
    <property type="match status" value="2"/>
</dbReference>
<dbReference type="SMART" id="SM00354">
    <property type="entry name" value="HTH_LACI"/>
    <property type="match status" value="1"/>
</dbReference>
<reference evidence="8" key="3">
    <citation type="submission" date="2017-02" db="EMBL/GenBank/DDBJ databases">
        <authorList>
            <person name="Varghese N."/>
            <person name="Submissions S."/>
        </authorList>
    </citation>
    <scope>NUCLEOTIDE SEQUENCE [LARGE SCALE GENOMIC DNA]</scope>
    <source>
        <strain evidence="8">VKM Ac-2052</strain>
    </source>
</reference>
<dbReference type="RefSeq" id="WP_044439602.1">
    <property type="nucleotide sequence ID" value="NZ_FUYG01000006.1"/>
</dbReference>
<reference evidence="6" key="4">
    <citation type="submission" date="2017-02" db="EMBL/GenBank/DDBJ databases">
        <authorList>
            <person name="Peterson S.W."/>
        </authorList>
    </citation>
    <scope>NUCLEOTIDE SEQUENCE [LARGE SCALE GENOMIC DNA]</scope>
    <source>
        <strain evidence="6">VKM Ac-2052</strain>
    </source>
</reference>
<keyword evidence="1" id="KW-0805">Transcription regulation</keyword>
<gene>
    <name evidence="6" type="ORF">SAMN06295879_2575</name>
    <name evidence="5" type="ORF">TZ00_04305</name>
</gene>
<dbReference type="GO" id="GO:0000976">
    <property type="term" value="F:transcription cis-regulatory region binding"/>
    <property type="evidence" value="ECO:0007669"/>
    <property type="project" value="TreeGrafter"/>
</dbReference>
<evidence type="ECO:0000313" key="6">
    <source>
        <dbReference type="EMBL" id="SKA98363.1"/>
    </source>
</evidence>
<dbReference type="InterPro" id="IPR000843">
    <property type="entry name" value="HTH_LacI"/>
</dbReference>
<keyword evidence="7" id="KW-1185">Reference proteome</keyword>
<accession>A0A1T4Y9I6</accession>
<proteinExistence type="predicted"/>
<dbReference type="PANTHER" id="PTHR30146:SF153">
    <property type="entry name" value="LACTOSE OPERON REPRESSOR"/>
    <property type="match status" value="1"/>
</dbReference>